<sequence>MGSATSTNKSEIINNTVQKVIFSTVMNCKGPINQSQVISIHKLK</sequence>
<name>A0A3G5A8J1_9VIRU</name>
<organism evidence="1">
    <name type="scientific">Homavirus sp</name>
    <dbReference type="NCBI Taxonomy" id="2487769"/>
    <lineage>
        <taxon>Viruses</taxon>
        <taxon>Varidnaviria</taxon>
        <taxon>Bamfordvirae</taxon>
        <taxon>Nucleocytoviricota</taxon>
        <taxon>Megaviricetes</taxon>
        <taxon>Imitervirales</taxon>
        <taxon>Mimiviridae</taxon>
        <taxon>Klosneuvirinae</taxon>
    </lineage>
</organism>
<evidence type="ECO:0000313" key="1">
    <source>
        <dbReference type="EMBL" id="AYV82143.1"/>
    </source>
</evidence>
<reference evidence="1" key="1">
    <citation type="submission" date="2018-10" db="EMBL/GenBank/DDBJ databases">
        <title>Hidden diversity of soil giant viruses.</title>
        <authorList>
            <person name="Schulz F."/>
            <person name="Alteio L."/>
            <person name="Goudeau D."/>
            <person name="Ryan E.M."/>
            <person name="Malmstrom R.R."/>
            <person name="Blanchard J."/>
            <person name="Woyke T."/>
        </authorList>
    </citation>
    <scope>NUCLEOTIDE SEQUENCE</scope>
    <source>
        <strain evidence="1">HOV1</strain>
    </source>
</reference>
<protein>
    <submittedName>
        <fullName evidence="1">Uncharacterized protein</fullName>
    </submittedName>
</protein>
<gene>
    <name evidence="1" type="ORF">Homavirus10_12</name>
</gene>
<dbReference type="EMBL" id="MK072341">
    <property type="protein sequence ID" value="AYV82143.1"/>
    <property type="molecule type" value="Genomic_DNA"/>
</dbReference>
<accession>A0A3G5A8J1</accession>
<proteinExistence type="predicted"/>